<dbReference type="EMBL" id="MFQH01000015">
    <property type="protein sequence ID" value="OGH78231.1"/>
    <property type="molecule type" value="Genomic_DNA"/>
</dbReference>
<proteinExistence type="predicted"/>
<gene>
    <name evidence="1" type="ORF">A2983_02150</name>
</gene>
<dbReference type="InterPro" id="IPR050696">
    <property type="entry name" value="FtsA/MreB"/>
</dbReference>
<sequence length="370" mass="41128">MSLFGNKIESYLGVDIGADGVKLVELRQTKGRPQLWTYGIVEEHISIHPENGERSLAELGSKKSVVIPPVNSEFSLERADHIAVLLSGLIKQARVSGRRAASSLPVSHIFHTIINLPKVPEKEIDGMVQAEIAKVLPLPNDQMQIVYQTVPLSETLEKNYIRLLVTAAPKNMIEFYTRIFQKAGLQLYELETEAFALSRALVGRDDSLTMIVDIGAERTNFSLIDKGLPMTQRSLNLGGAILDTIIADRLGITPGEAQSIKRDISSNSKTVISTEPFIRFLEPLAKEIQYHFDLYLSQTGNEGRKPEKIVLTGGAAFFPPILEYLKSQFPMRVFIGDPWARVLYQDGLKPILNEIAPRMAVALGLALRHF</sequence>
<organism evidence="1 2">
    <name type="scientific">Candidatus Magasanikbacteria bacterium RIFCSPLOWO2_01_FULL_40_15</name>
    <dbReference type="NCBI Taxonomy" id="1798686"/>
    <lineage>
        <taxon>Bacteria</taxon>
        <taxon>Candidatus Magasanikiibacteriota</taxon>
    </lineage>
</organism>
<dbReference type="Proteomes" id="UP000177040">
    <property type="component" value="Unassembled WGS sequence"/>
</dbReference>
<evidence type="ECO:0008006" key="3">
    <source>
        <dbReference type="Google" id="ProtNLM"/>
    </source>
</evidence>
<dbReference type="Pfam" id="PF11104">
    <property type="entry name" value="PilM_2"/>
    <property type="match status" value="1"/>
</dbReference>
<dbReference type="Gene3D" id="3.30.420.40">
    <property type="match status" value="2"/>
</dbReference>
<dbReference type="PANTHER" id="PTHR32432:SF3">
    <property type="entry name" value="ETHANOLAMINE UTILIZATION PROTEIN EUTJ"/>
    <property type="match status" value="1"/>
</dbReference>
<dbReference type="PIRSF" id="PIRSF019169">
    <property type="entry name" value="PilM"/>
    <property type="match status" value="1"/>
</dbReference>
<evidence type="ECO:0000313" key="1">
    <source>
        <dbReference type="EMBL" id="OGH78231.1"/>
    </source>
</evidence>
<protein>
    <recommendedName>
        <fullName evidence="3">SHS2 domain-containing protein</fullName>
    </recommendedName>
</protein>
<dbReference type="InterPro" id="IPR005883">
    <property type="entry name" value="PilM"/>
</dbReference>
<dbReference type="CDD" id="cd24049">
    <property type="entry name" value="ASKHA_NBD_PilM"/>
    <property type="match status" value="1"/>
</dbReference>
<dbReference type="PANTHER" id="PTHR32432">
    <property type="entry name" value="CELL DIVISION PROTEIN FTSA-RELATED"/>
    <property type="match status" value="1"/>
</dbReference>
<dbReference type="AlphaFoldDB" id="A0A1F6N2X1"/>
<evidence type="ECO:0000313" key="2">
    <source>
        <dbReference type="Proteomes" id="UP000177040"/>
    </source>
</evidence>
<dbReference type="Gene3D" id="3.30.1490.300">
    <property type="match status" value="1"/>
</dbReference>
<accession>A0A1F6N2X1</accession>
<comment type="caution">
    <text evidence="1">The sequence shown here is derived from an EMBL/GenBank/DDBJ whole genome shotgun (WGS) entry which is preliminary data.</text>
</comment>
<name>A0A1F6N2X1_9BACT</name>
<reference evidence="1 2" key="1">
    <citation type="journal article" date="2016" name="Nat. Commun.">
        <title>Thousands of microbial genomes shed light on interconnected biogeochemical processes in an aquifer system.</title>
        <authorList>
            <person name="Anantharaman K."/>
            <person name="Brown C.T."/>
            <person name="Hug L.A."/>
            <person name="Sharon I."/>
            <person name="Castelle C.J."/>
            <person name="Probst A.J."/>
            <person name="Thomas B.C."/>
            <person name="Singh A."/>
            <person name="Wilkins M.J."/>
            <person name="Karaoz U."/>
            <person name="Brodie E.L."/>
            <person name="Williams K.H."/>
            <person name="Hubbard S.S."/>
            <person name="Banfield J.F."/>
        </authorList>
    </citation>
    <scope>NUCLEOTIDE SEQUENCE [LARGE SCALE GENOMIC DNA]</scope>
</reference>
<dbReference type="InterPro" id="IPR043129">
    <property type="entry name" value="ATPase_NBD"/>
</dbReference>
<dbReference type="SUPFAM" id="SSF53067">
    <property type="entry name" value="Actin-like ATPase domain"/>
    <property type="match status" value="2"/>
</dbReference>